<dbReference type="SUPFAM" id="SSF55469">
    <property type="entry name" value="FMN-dependent nitroreductase-like"/>
    <property type="match status" value="1"/>
</dbReference>
<organism evidence="4 5">
    <name type="scientific">Mesosutterella multiformis</name>
    <dbReference type="NCBI Taxonomy" id="2259133"/>
    <lineage>
        <taxon>Bacteria</taxon>
        <taxon>Pseudomonadati</taxon>
        <taxon>Pseudomonadota</taxon>
        <taxon>Betaproteobacteria</taxon>
        <taxon>Burkholderiales</taxon>
        <taxon>Sutterellaceae</taxon>
        <taxon>Mesosutterella</taxon>
    </lineage>
</organism>
<dbReference type="GO" id="GO:0016491">
    <property type="term" value="F:oxidoreductase activity"/>
    <property type="evidence" value="ECO:0007669"/>
    <property type="project" value="UniProtKB-KW"/>
</dbReference>
<protein>
    <submittedName>
        <fullName evidence="4">Nitrobenzoate reductase</fullName>
    </submittedName>
</protein>
<sequence length="213" mass="23908">MDFDLVLRSRHSVRVFSEKPVTRDILRKIVEDAGRAPSWVNAQEWHVYMATEKTLKNIRAEYMALAEKGDQGMADYGMPHREEWSKLAQEHMAGFHNLIAAEGVGQTMAGVEDMLFNAPAVAFITMPKGASRWAVLDLGGFTQTMQLSAFNKGLGSIAAYNLVKHPEVLRRYLDVPETDDIVVGVALGYESDDKLNQLHTVRELVDRVVTFKD</sequence>
<dbReference type="CDD" id="cd02136">
    <property type="entry name" value="PnbA_NfnB-like"/>
    <property type="match status" value="1"/>
</dbReference>
<dbReference type="AlphaFoldDB" id="A0A388SG54"/>
<comment type="caution">
    <text evidence="4">The sequence shown here is derived from an EMBL/GenBank/DDBJ whole genome shotgun (WGS) entry which is preliminary data.</text>
</comment>
<dbReference type="EMBL" id="BGZJ01000002">
    <property type="protein sequence ID" value="GBO94391.1"/>
    <property type="molecule type" value="Genomic_DNA"/>
</dbReference>
<evidence type="ECO:0000259" key="3">
    <source>
        <dbReference type="Pfam" id="PF00881"/>
    </source>
</evidence>
<name>A0A388SG54_9BURK</name>
<dbReference type="PANTHER" id="PTHR43673">
    <property type="entry name" value="NAD(P)H NITROREDUCTASE YDGI-RELATED"/>
    <property type="match status" value="1"/>
</dbReference>
<comment type="similarity">
    <text evidence="1">Belongs to the nitroreductase family.</text>
</comment>
<evidence type="ECO:0000256" key="1">
    <source>
        <dbReference type="ARBA" id="ARBA00007118"/>
    </source>
</evidence>
<evidence type="ECO:0000313" key="5">
    <source>
        <dbReference type="Proteomes" id="UP000266091"/>
    </source>
</evidence>
<dbReference type="Gene3D" id="3.40.109.10">
    <property type="entry name" value="NADH Oxidase"/>
    <property type="match status" value="1"/>
</dbReference>
<evidence type="ECO:0000256" key="2">
    <source>
        <dbReference type="ARBA" id="ARBA00023002"/>
    </source>
</evidence>
<reference evidence="4 5" key="1">
    <citation type="journal article" date="2018" name="Int. J. Syst. Evol. Microbiol.">
        <title>Mesosutterella multiformis gen. nov., sp. nov., a member of the family Sutterellaceae and Sutterella megalosphaeroides sp. nov., isolated from human faeces.</title>
        <authorList>
            <person name="Sakamoto M."/>
            <person name="Ikeyama N."/>
            <person name="Kunihiro T."/>
            <person name="Iino T."/>
            <person name="Yuki M."/>
            <person name="Ohkuma M."/>
        </authorList>
    </citation>
    <scope>NUCLEOTIDE SEQUENCE [LARGE SCALE GENOMIC DNA]</scope>
    <source>
        <strain evidence="4 5">4NBBH2</strain>
    </source>
</reference>
<dbReference type="PANTHER" id="PTHR43673:SF10">
    <property type="entry name" value="NADH DEHYDROGENASE_NAD(P)H NITROREDUCTASE XCC3605-RELATED"/>
    <property type="match status" value="1"/>
</dbReference>
<gene>
    <name evidence="4" type="primary">pnbA_1</name>
    <name evidence="4" type="ORF">MESMUL_17450</name>
</gene>
<feature type="domain" description="Nitroreductase" evidence="3">
    <location>
        <begin position="7"/>
        <end position="189"/>
    </location>
</feature>
<keyword evidence="5" id="KW-1185">Reference proteome</keyword>
<dbReference type="Proteomes" id="UP000266091">
    <property type="component" value="Unassembled WGS sequence"/>
</dbReference>
<dbReference type="RefSeq" id="WP_116270664.1">
    <property type="nucleotide sequence ID" value="NZ_BGZJ01000002.1"/>
</dbReference>
<accession>A0A401LIV4</accession>
<dbReference type="InterPro" id="IPR029479">
    <property type="entry name" value="Nitroreductase"/>
</dbReference>
<dbReference type="Pfam" id="PF00881">
    <property type="entry name" value="Nitroreductase"/>
    <property type="match status" value="1"/>
</dbReference>
<dbReference type="InterPro" id="IPR000415">
    <property type="entry name" value="Nitroreductase-like"/>
</dbReference>
<dbReference type="OrthoDB" id="9773807at2"/>
<evidence type="ECO:0000313" key="4">
    <source>
        <dbReference type="EMBL" id="GBO94391.1"/>
    </source>
</evidence>
<proteinExistence type="inferred from homology"/>
<keyword evidence="2" id="KW-0560">Oxidoreductase</keyword>
<accession>A0A388SG54</accession>